<evidence type="ECO:0000313" key="9">
    <source>
        <dbReference type="Proteomes" id="UP000000628"/>
    </source>
</evidence>
<gene>
    <name evidence="8" type="ordered locus">Jden_2259</name>
</gene>
<dbReference type="KEGG" id="jde:Jden_2259"/>
<keyword evidence="5 6" id="KW-0472">Membrane</keyword>
<reference evidence="8 9" key="1">
    <citation type="journal article" date="2009" name="Stand. Genomic Sci.">
        <title>Complete genome sequence of Jonesia denitrificans type strain (Prevot 55134).</title>
        <authorList>
            <person name="Pukall R."/>
            <person name="Gehrich-Schroter G."/>
            <person name="Lapidus A."/>
            <person name="Nolan M."/>
            <person name="Glavina Del Rio T."/>
            <person name="Lucas S."/>
            <person name="Chen F."/>
            <person name="Tice H."/>
            <person name="Pitluck S."/>
            <person name="Cheng J.F."/>
            <person name="Copeland A."/>
            <person name="Saunders E."/>
            <person name="Brettin T."/>
            <person name="Detter J.C."/>
            <person name="Bruce D."/>
            <person name="Goodwin L."/>
            <person name="Pati A."/>
            <person name="Ivanova N."/>
            <person name="Mavromatis K."/>
            <person name="Ovchinnikova G."/>
            <person name="Chen A."/>
            <person name="Palaniappan K."/>
            <person name="Land M."/>
            <person name="Hauser L."/>
            <person name="Chang Y.J."/>
            <person name="Jeffries C.D."/>
            <person name="Chain P."/>
            <person name="Goker M."/>
            <person name="Bristow J."/>
            <person name="Eisen J.A."/>
            <person name="Markowitz V."/>
            <person name="Hugenholtz P."/>
            <person name="Kyrpides N.C."/>
            <person name="Klenk H.P."/>
            <person name="Han C."/>
        </authorList>
    </citation>
    <scope>NUCLEOTIDE SEQUENCE [LARGE SCALE GENOMIC DNA]</scope>
    <source>
        <strain evidence="9">ATCC 14870 / DSM 20603 / BCRC 15368 / CIP 55.134 / JCM 11481 / NBRC 15587 / NCTC 10816 / Prevot 55134</strain>
    </source>
</reference>
<keyword evidence="9" id="KW-1185">Reference proteome</keyword>
<dbReference type="PANTHER" id="PTHR30177">
    <property type="entry name" value="GLYCINE BETAINE/L-PROLINE TRANSPORT SYSTEM PERMEASE PROTEIN PROW"/>
    <property type="match status" value="1"/>
</dbReference>
<dbReference type="InterPro" id="IPR000515">
    <property type="entry name" value="MetI-like"/>
</dbReference>
<evidence type="ECO:0000256" key="5">
    <source>
        <dbReference type="ARBA" id="ARBA00023136"/>
    </source>
</evidence>
<organism evidence="8 9">
    <name type="scientific">Jonesia denitrificans (strain ATCC 14870 / DSM 20603 / BCRC 15368 / CIP 55.134 / JCM 11481 / NBRC 15587 / NCTC 10816 / Prevot 55134)</name>
    <name type="common">Listeria denitrificans</name>
    <dbReference type="NCBI Taxonomy" id="471856"/>
    <lineage>
        <taxon>Bacteria</taxon>
        <taxon>Bacillati</taxon>
        <taxon>Actinomycetota</taxon>
        <taxon>Actinomycetes</taxon>
        <taxon>Micrococcales</taxon>
        <taxon>Jonesiaceae</taxon>
        <taxon>Jonesia</taxon>
    </lineage>
</organism>
<dbReference type="Pfam" id="PF00528">
    <property type="entry name" value="BPD_transp_1"/>
    <property type="match status" value="1"/>
</dbReference>
<dbReference type="AlphaFoldDB" id="C7R206"/>
<evidence type="ECO:0000256" key="6">
    <source>
        <dbReference type="RuleBase" id="RU363032"/>
    </source>
</evidence>
<dbReference type="RefSeq" id="WP_015772522.1">
    <property type="nucleotide sequence ID" value="NC_013174.1"/>
</dbReference>
<keyword evidence="2 6" id="KW-0813">Transport</keyword>
<dbReference type="SUPFAM" id="SSF161098">
    <property type="entry name" value="MetI-like"/>
    <property type="match status" value="1"/>
</dbReference>
<proteinExistence type="inferred from homology"/>
<comment type="similarity">
    <text evidence="6">Belongs to the binding-protein-dependent transport system permease family.</text>
</comment>
<protein>
    <submittedName>
        <fullName evidence="8">Binding-protein-dependent transport systems inner membrane component</fullName>
    </submittedName>
</protein>
<dbReference type="PANTHER" id="PTHR30177:SF4">
    <property type="entry name" value="OSMOPROTECTANT IMPORT PERMEASE PROTEIN OSMW"/>
    <property type="match status" value="1"/>
</dbReference>
<evidence type="ECO:0000259" key="7">
    <source>
        <dbReference type="PROSITE" id="PS50928"/>
    </source>
</evidence>
<dbReference type="HOGENOM" id="CLU_046113_7_2_11"/>
<dbReference type="OrthoDB" id="3233284at2"/>
<dbReference type="InterPro" id="IPR035906">
    <property type="entry name" value="MetI-like_sf"/>
</dbReference>
<dbReference type="Gene3D" id="1.10.3720.10">
    <property type="entry name" value="MetI-like"/>
    <property type="match status" value="1"/>
</dbReference>
<feature type="transmembrane region" description="Helical" evidence="6">
    <location>
        <begin position="175"/>
        <end position="193"/>
    </location>
</feature>
<dbReference type="GO" id="GO:0055085">
    <property type="term" value="P:transmembrane transport"/>
    <property type="evidence" value="ECO:0007669"/>
    <property type="project" value="InterPro"/>
</dbReference>
<dbReference type="STRING" id="471856.Jden_2259"/>
<evidence type="ECO:0000256" key="1">
    <source>
        <dbReference type="ARBA" id="ARBA00004141"/>
    </source>
</evidence>
<keyword evidence="4 6" id="KW-1133">Transmembrane helix</keyword>
<accession>C7R206</accession>
<sequence length="220" mass="23272">MTWLSQSWGLIGDLTLAHVWMTVQVTVFTVVIAVPLARLSIMNRWARGGGVAAASALYAVPSLALFMIIPVVVGIPLRSPANVVIVLTLYGVAVMWRSCVDALTTLPGHIVDASRAVGFTGWQIFWRVELPLAAPVLLAALRVVLASTMSLITVGAVLGVPSLGLLFTDGFQRGIVAEVLTGIVVVLGVAWVLDRAVVALGGWLMPWHAAERGHAGGHSR</sequence>
<dbReference type="InterPro" id="IPR051204">
    <property type="entry name" value="ABC_transp_perm/SBD"/>
</dbReference>
<evidence type="ECO:0000256" key="4">
    <source>
        <dbReference type="ARBA" id="ARBA00022989"/>
    </source>
</evidence>
<dbReference type="GO" id="GO:0031460">
    <property type="term" value="P:glycine betaine transport"/>
    <property type="evidence" value="ECO:0007669"/>
    <property type="project" value="TreeGrafter"/>
</dbReference>
<dbReference type="Proteomes" id="UP000000628">
    <property type="component" value="Chromosome"/>
</dbReference>
<feature type="domain" description="ABC transmembrane type-1" evidence="7">
    <location>
        <begin position="15"/>
        <end position="202"/>
    </location>
</feature>
<evidence type="ECO:0000256" key="3">
    <source>
        <dbReference type="ARBA" id="ARBA00022692"/>
    </source>
</evidence>
<feature type="transmembrane region" description="Helical" evidence="6">
    <location>
        <begin position="51"/>
        <end position="77"/>
    </location>
</feature>
<dbReference type="GO" id="GO:0005886">
    <property type="term" value="C:plasma membrane"/>
    <property type="evidence" value="ECO:0007669"/>
    <property type="project" value="UniProtKB-SubCell"/>
</dbReference>
<comment type="subcellular location">
    <subcellularLocation>
        <location evidence="6">Cell membrane</location>
        <topology evidence="6">Multi-pass membrane protein</topology>
    </subcellularLocation>
    <subcellularLocation>
        <location evidence="1">Membrane</location>
        <topology evidence="1">Multi-pass membrane protein</topology>
    </subcellularLocation>
</comment>
<feature type="transmembrane region" description="Helical" evidence="6">
    <location>
        <begin position="20"/>
        <end position="39"/>
    </location>
</feature>
<dbReference type="eggNOG" id="COG1174">
    <property type="taxonomic scope" value="Bacteria"/>
</dbReference>
<evidence type="ECO:0000256" key="2">
    <source>
        <dbReference type="ARBA" id="ARBA00022448"/>
    </source>
</evidence>
<dbReference type="PROSITE" id="PS50928">
    <property type="entry name" value="ABC_TM1"/>
    <property type="match status" value="1"/>
</dbReference>
<keyword evidence="3 6" id="KW-0812">Transmembrane</keyword>
<feature type="transmembrane region" description="Helical" evidence="6">
    <location>
        <begin position="151"/>
        <end position="168"/>
    </location>
</feature>
<dbReference type="EMBL" id="CP001706">
    <property type="protein sequence ID" value="ACV09894.1"/>
    <property type="molecule type" value="Genomic_DNA"/>
</dbReference>
<name>C7R206_JONDD</name>
<evidence type="ECO:0000313" key="8">
    <source>
        <dbReference type="EMBL" id="ACV09894.1"/>
    </source>
</evidence>